<dbReference type="Gene3D" id="3.90.1720.10">
    <property type="entry name" value="endopeptidase domain like (from Nostoc punctiforme)"/>
    <property type="match status" value="1"/>
</dbReference>
<feature type="signal peptide" evidence="1">
    <location>
        <begin position="1"/>
        <end position="23"/>
    </location>
</feature>
<evidence type="ECO:0000313" key="3">
    <source>
        <dbReference type="EMBL" id="OXA39053.1"/>
    </source>
</evidence>
<dbReference type="InterPro" id="IPR001480">
    <property type="entry name" value="Bulb-type_lectin_dom"/>
</dbReference>
<keyword evidence="4" id="KW-1185">Reference proteome</keyword>
<evidence type="ECO:0000259" key="2">
    <source>
        <dbReference type="PROSITE" id="PS50927"/>
    </source>
</evidence>
<sequence>KMRNIGAQSYLGTALFLVHLSLCCHPPPPNRPGRHSSSSVPIHSLPIQAGDVITCELNAYADHVMVATSSEDVVHVTGGVFRSVASLREEPFFTKASLKYRSCQVDTAKFDGMITTEMATVSYPPHEAIRRARHSLDIFDNGNVYYDLMACNWVNFWKYGRPWSLQAETESNQMCHKMIPKVFLLLVILTTLQDVSCSCKFALGEKIVMGYQCKVPVAKLVFQTDGNFIIYDNRGKATWSAKSFENAVLQEDGNFVIYDVDGNAIFASGTAGKGQTMEFRDNGNLVILDAEGNSVWNSWSLSNF</sequence>
<dbReference type="EMBL" id="LNIX01000041">
    <property type="protein sequence ID" value="OXA39053.1"/>
    <property type="molecule type" value="Genomic_DNA"/>
</dbReference>
<comment type="caution">
    <text evidence="3">The sequence shown here is derived from an EMBL/GenBank/DDBJ whole genome shotgun (WGS) entry which is preliminary data.</text>
</comment>
<feature type="chain" id="PRO_5012646508" evidence="1">
    <location>
        <begin position="24"/>
        <end position="304"/>
    </location>
</feature>
<organism evidence="3 4">
    <name type="scientific">Folsomia candida</name>
    <name type="common">Springtail</name>
    <dbReference type="NCBI Taxonomy" id="158441"/>
    <lineage>
        <taxon>Eukaryota</taxon>
        <taxon>Metazoa</taxon>
        <taxon>Ecdysozoa</taxon>
        <taxon>Arthropoda</taxon>
        <taxon>Hexapoda</taxon>
        <taxon>Collembola</taxon>
        <taxon>Entomobryomorpha</taxon>
        <taxon>Isotomoidea</taxon>
        <taxon>Isotomidae</taxon>
        <taxon>Proisotominae</taxon>
        <taxon>Folsomia</taxon>
    </lineage>
</organism>
<keyword evidence="1" id="KW-0732">Signal</keyword>
<protein>
    <submittedName>
        <fullName evidence="3">Comitin</fullName>
    </submittedName>
</protein>
<dbReference type="InterPro" id="IPR036426">
    <property type="entry name" value="Bulb-type_lectin_dom_sf"/>
</dbReference>
<gene>
    <name evidence="3" type="ORF">Fcan01_26084</name>
</gene>
<dbReference type="AlphaFoldDB" id="A0A226D1K2"/>
<proteinExistence type="predicted"/>
<dbReference type="Proteomes" id="UP000198287">
    <property type="component" value="Unassembled WGS sequence"/>
</dbReference>
<name>A0A226D1K2_FOLCA</name>
<evidence type="ECO:0000313" key="4">
    <source>
        <dbReference type="Proteomes" id="UP000198287"/>
    </source>
</evidence>
<dbReference type="SUPFAM" id="SSF51110">
    <property type="entry name" value="alpha-D-mannose-specific plant lectins"/>
    <property type="match status" value="1"/>
</dbReference>
<dbReference type="SMART" id="SM00108">
    <property type="entry name" value="B_lectin"/>
    <property type="match status" value="1"/>
</dbReference>
<feature type="non-terminal residue" evidence="3">
    <location>
        <position position="1"/>
    </location>
</feature>
<dbReference type="PROSITE" id="PS50927">
    <property type="entry name" value="BULB_LECTIN"/>
    <property type="match status" value="1"/>
</dbReference>
<reference evidence="3 4" key="1">
    <citation type="submission" date="2015-12" db="EMBL/GenBank/DDBJ databases">
        <title>The genome of Folsomia candida.</title>
        <authorList>
            <person name="Faddeeva A."/>
            <person name="Derks M.F."/>
            <person name="Anvar Y."/>
            <person name="Smit S."/>
            <person name="Van Straalen N."/>
            <person name="Roelofs D."/>
        </authorList>
    </citation>
    <scope>NUCLEOTIDE SEQUENCE [LARGE SCALE GENOMIC DNA]</scope>
    <source>
        <strain evidence="3 4">VU population</strain>
        <tissue evidence="3">Whole body</tissue>
    </source>
</reference>
<evidence type="ECO:0000256" key="1">
    <source>
        <dbReference type="SAM" id="SignalP"/>
    </source>
</evidence>
<dbReference type="Gene3D" id="2.90.10.10">
    <property type="entry name" value="Bulb-type lectin domain"/>
    <property type="match status" value="2"/>
</dbReference>
<accession>A0A226D1K2</accession>
<feature type="domain" description="Bulb-type lectin" evidence="2">
    <location>
        <begin position="192"/>
        <end position="300"/>
    </location>
</feature>